<sequence>MYTKKAINNFISKLNCEEPHYCRGKTKRYYLPAELSINKLWLKYKKIIMGFETAEEREKARDKLTREGKDLVVGVLKNKARQGKELTKRK</sequence>
<evidence type="ECO:0000313" key="2">
    <source>
        <dbReference type="Proteomes" id="UP001153954"/>
    </source>
</evidence>
<name>A0AAU9VD14_EUPED</name>
<comment type="caution">
    <text evidence="1">The sequence shown here is derived from an EMBL/GenBank/DDBJ whole genome shotgun (WGS) entry which is preliminary data.</text>
</comment>
<dbReference type="AlphaFoldDB" id="A0AAU9VD14"/>
<reference evidence="1" key="1">
    <citation type="submission" date="2022-03" db="EMBL/GenBank/DDBJ databases">
        <authorList>
            <person name="Tunstrom K."/>
        </authorList>
    </citation>
    <scope>NUCLEOTIDE SEQUENCE</scope>
</reference>
<organism evidence="1 2">
    <name type="scientific">Euphydryas editha</name>
    <name type="common">Edith's checkerspot</name>
    <dbReference type="NCBI Taxonomy" id="104508"/>
    <lineage>
        <taxon>Eukaryota</taxon>
        <taxon>Metazoa</taxon>
        <taxon>Ecdysozoa</taxon>
        <taxon>Arthropoda</taxon>
        <taxon>Hexapoda</taxon>
        <taxon>Insecta</taxon>
        <taxon>Pterygota</taxon>
        <taxon>Neoptera</taxon>
        <taxon>Endopterygota</taxon>
        <taxon>Lepidoptera</taxon>
        <taxon>Glossata</taxon>
        <taxon>Ditrysia</taxon>
        <taxon>Papilionoidea</taxon>
        <taxon>Nymphalidae</taxon>
        <taxon>Nymphalinae</taxon>
        <taxon>Euphydryas</taxon>
    </lineage>
</organism>
<gene>
    <name evidence="1" type="ORF">EEDITHA_LOCUS23072</name>
</gene>
<accession>A0AAU9VD14</accession>
<dbReference type="EMBL" id="CAKOGL010000064">
    <property type="protein sequence ID" value="CAH2109213.1"/>
    <property type="molecule type" value="Genomic_DNA"/>
</dbReference>
<keyword evidence="2" id="KW-1185">Reference proteome</keyword>
<proteinExistence type="predicted"/>
<evidence type="ECO:0000313" key="1">
    <source>
        <dbReference type="EMBL" id="CAH2109213.1"/>
    </source>
</evidence>
<dbReference type="Proteomes" id="UP001153954">
    <property type="component" value="Unassembled WGS sequence"/>
</dbReference>
<protein>
    <submittedName>
        <fullName evidence="1">Uncharacterized protein</fullName>
    </submittedName>
</protein>